<keyword evidence="3" id="KW-1185">Reference proteome</keyword>
<accession>A0AA37UTM2</accession>
<evidence type="ECO:0000313" key="2">
    <source>
        <dbReference type="EMBL" id="GMA30282.1"/>
    </source>
</evidence>
<dbReference type="RefSeq" id="WP_284248831.1">
    <property type="nucleotide sequence ID" value="NZ_BSUM01000001.1"/>
</dbReference>
<evidence type="ECO:0000313" key="3">
    <source>
        <dbReference type="Proteomes" id="UP001157161"/>
    </source>
</evidence>
<comment type="caution">
    <text evidence="2">The sequence shown here is derived from an EMBL/GenBank/DDBJ whole genome shotgun (WGS) entry which is preliminary data.</text>
</comment>
<evidence type="ECO:0000256" key="1">
    <source>
        <dbReference type="SAM" id="MobiDB-lite"/>
    </source>
</evidence>
<sequence>MSEPTPLVHPSEAFPTHVFDALGLPPRVLDERIGGSVMVLAKDLPSGTRLLLTAGVARLPVDSGLPVELAVEVVPGQEGAALVALRIVCDDVAGRRRTPRSGRRGATTSRSWPAPPSARSSRRRRAGAQSSTTCARQTAPSSGTSARCGC</sequence>
<feature type="compositionally biased region" description="Polar residues" evidence="1">
    <location>
        <begin position="134"/>
        <end position="150"/>
    </location>
</feature>
<organism evidence="2 3">
    <name type="scientific">Litorihabitans aurantiacus</name>
    <dbReference type="NCBI Taxonomy" id="1930061"/>
    <lineage>
        <taxon>Bacteria</taxon>
        <taxon>Bacillati</taxon>
        <taxon>Actinomycetota</taxon>
        <taxon>Actinomycetes</taxon>
        <taxon>Micrococcales</taxon>
        <taxon>Beutenbergiaceae</taxon>
        <taxon>Litorihabitans</taxon>
    </lineage>
</organism>
<feature type="region of interest" description="Disordered" evidence="1">
    <location>
        <begin position="94"/>
        <end position="150"/>
    </location>
</feature>
<protein>
    <submittedName>
        <fullName evidence="2">Uncharacterized protein</fullName>
    </submittedName>
</protein>
<dbReference type="Proteomes" id="UP001157161">
    <property type="component" value="Unassembled WGS sequence"/>
</dbReference>
<reference evidence="2" key="1">
    <citation type="journal article" date="2014" name="Int. J. Syst. Evol. Microbiol.">
        <title>Complete genome sequence of Corynebacterium casei LMG S-19264T (=DSM 44701T), isolated from a smear-ripened cheese.</title>
        <authorList>
            <consortium name="US DOE Joint Genome Institute (JGI-PGF)"/>
            <person name="Walter F."/>
            <person name="Albersmeier A."/>
            <person name="Kalinowski J."/>
            <person name="Ruckert C."/>
        </authorList>
    </citation>
    <scope>NUCLEOTIDE SEQUENCE</scope>
    <source>
        <strain evidence="2">NBRC 112290</strain>
    </source>
</reference>
<name>A0AA37UTM2_9MICO</name>
<dbReference type="EMBL" id="BSUM01000001">
    <property type="protein sequence ID" value="GMA30282.1"/>
    <property type="molecule type" value="Genomic_DNA"/>
</dbReference>
<reference evidence="2" key="2">
    <citation type="submission" date="2023-02" db="EMBL/GenBank/DDBJ databases">
        <authorList>
            <person name="Sun Q."/>
            <person name="Mori K."/>
        </authorList>
    </citation>
    <scope>NUCLEOTIDE SEQUENCE</scope>
    <source>
        <strain evidence="2">NBRC 112290</strain>
    </source>
</reference>
<proteinExistence type="predicted"/>
<dbReference type="AlphaFoldDB" id="A0AA37UTM2"/>
<gene>
    <name evidence="2" type="ORF">GCM10025875_02740</name>
</gene>